<dbReference type="InterPro" id="IPR038883">
    <property type="entry name" value="AN11006-like"/>
</dbReference>
<organism evidence="1 2">
    <name type="scientific">Lentithecium fluviatile CBS 122367</name>
    <dbReference type="NCBI Taxonomy" id="1168545"/>
    <lineage>
        <taxon>Eukaryota</taxon>
        <taxon>Fungi</taxon>
        <taxon>Dikarya</taxon>
        <taxon>Ascomycota</taxon>
        <taxon>Pezizomycotina</taxon>
        <taxon>Dothideomycetes</taxon>
        <taxon>Pleosporomycetidae</taxon>
        <taxon>Pleosporales</taxon>
        <taxon>Massarineae</taxon>
        <taxon>Lentitheciaceae</taxon>
        <taxon>Lentithecium</taxon>
    </lineage>
</organism>
<keyword evidence="2" id="KW-1185">Reference proteome</keyword>
<reference evidence="1" key="1">
    <citation type="journal article" date="2020" name="Stud. Mycol.">
        <title>101 Dothideomycetes genomes: a test case for predicting lifestyles and emergence of pathogens.</title>
        <authorList>
            <person name="Haridas S."/>
            <person name="Albert R."/>
            <person name="Binder M."/>
            <person name="Bloem J."/>
            <person name="Labutti K."/>
            <person name="Salamov A."/>
            <person name="Andreopoulos B."/>
            <person name="Baker S."/>
            <person name="Barry K."/>
            <person name="Bills G."/>
            <person name="Bluhm B."/>
            <person name="Cannon C."/>
            <person name="Castanera R."/>
            <person name="Culley D."/>
            <person name="Daum C."/>
            <person name="Ezra D."/>
            <person name="Gonzalez J."/>
            <person name="Henrissat B."/>
            <person name="Kuo A."/>
            <person name="Liang C."/>
            <person name="Lipzen A."/>
            <person name="Lutzoni F."/>
            <person name="Magnuson J."/>
            <person name="Mondo S."/>
            <person name="Nolan M."/>
            <person name="Ohm R."/>
            <person name="Pangilinan J."/>
            <person name="Park H.-J."/>
            <person name="Ramirez L."/>
            <person name="Alfaro M."/>
            <person name="Sun H."/>
            <person name="Tritt A."/>
            <person name="Yoshinaga Y."/>
            <person name="Zwiers L.-H."/>
            <person name="Turgeon B."/>
            <person name="Goodwin S."/>
            <person name="Spatafora J."/>
            <person name="Crous P."/>
            <person name="Grigoriev I."/>
        </authorList>
    </citation>
    <scope>NUCLEOTIDE SEQUENCE</scope>
    <source>
        <strain evidence="1">CBS 122367</strain>
    </source>
</reference>
<sequence>MEFDSLPRKQQDLIRDKVIMANPVQVTNSYLFDTWFLPPKLASIPRPIQDIARKVFYEQNTFHFAEGYALSGLIVNQDIAKSLRKIGVDGHCDLGRIAKGLTLCTNLQEVEIGVDEALLVQFESLPKNGHQVQRLRPQDISFELNRLVLRASGVQALRRLRFPKVRFTPLIHSATVSLDKRRNTGPVPGGVLETIVAKEMMGPGKSTIITLLPTEPKKRKAEEPVVYIGHKNGVVKRRGLAAQRKVLQRSMMRAGMHDHGYEVAGTPRAPEPAPETKAVQRFSRFLDLPPELRNRIYSFVLCGKGPINPSTRPPTSSYTDCRVPKIPTETPHSALALLQTNKQVFQEAVGIYYGSNAFVFYYPIQSMMFLESISGTRKSYIKNITLWYKQAYQQGGMHFFDFALLQLSNLLSLEHLEILLDETIARNIQRGSAKLPGEERLRQMTKAGVTLTCRCPEGDVIIWHNYDEAGNRIESGNPYRRLSISEARLMIEGAKVVERRVTQE</sequence>
<dbReference type="PANTHER" id="PTHR42085:SF1">
    <property type="entry name" value="F-BOX DOMAIN-CONTAINING PROTEIN"/>
    <property type="match status" value="1"/>
</dbReference>
<name>A0A6G1IK09_9PLEO</name>
<dbReference type="AlphaFoldDB" id="A0A6G1IK09"/>
<evidence type="ECO:0000313" key="2">
    <source>
        <dbReference type="Proteomes" id="UP000799291"/>
    </source>
</evidence>
<dbReference type="Proteomes" id="UP000799291">
    <property type="component" value="Unassembled WGS sequence"/>
</dbReference>
<dbReference type="PANTHER" id="PTHR42085">
    <property type="entry name" value="F-BOX DOMAIN-CONTAINING PROTEIN"/>
    <property type="match status" value="1"/>
</dbReference>
<protein>
    <submittedName>
        <fullName evidence="1">Uncharacterized protein</fullName>
    </submittedName>
</protein>
<evidence type="ECO:0000313" key="1">
    <source>
        <dbReference type="EMBL" id="KAF2678320.1"/>
    </source>
</evidence>
<accession>A0A6G1IK09</accession>
<dbReference type="OrthoDB" id="62952at2759"/>
<dbReference type="EMBL" id="MU005613">
    <property type="protein sequence ID" value="KAF2678320.1"/>
    <property type="molecule type" value="Genomic_DNA"/>
</dbReference>
<gene>
    <name evidence="1" type="ORF">K458DRAFT_409060</name>
</gene>
<proteinExistence type="predicted"/>